<protein>
    <recommendedName>
        <fullName evidence="4">DUF3618 domain-containing protein</fullName>
    </recommendedName>
</protein>
<evidence type="ECO:0000256" key="1">
    <source>
        <dbReference type="SAM" id="MobiDB-lite"/>
    </source>
</evidence>
<dbReference type="Proteomes" id="UP001557465">
    <property type="component" value="Unassembled WGS sequence"/>
</dbReference>
<accession>A0ABV3TK91</accession>
<proteinExistence type="predicted"/>
<evidence type="ECO:0000313" key="2">
    <source>
        <dbReference type="EMBL" id="MEX1661239.1"/>
    </source>
</evidence>
<feature type="region of interest" description="Disordered" evidence="1">
    <location>
        <begin position="277"/>
        <end position="296"/>
    </location>
</feature>
<organism evidence="2 3">
    <name type="scientific">Thioclava arctica</name>
    <dbReference type="NCBI Taxonomy" id="3238301"/>
    <lineage>
        <taxon>Bacteria</taxon>
        <taxon>Pseudomonadati</taxon>
        <taxon>Pseudomonadota</taxon>
        <taxon>Alphaproteobacteria</taxon>
        <taxon>Rhodobacterales</taxon>
        <taxon>Paracoccaceae</taxon>
        <taxon>Thioclava</taxon>
    </lineage>
</organism>
<dbReference type="EMBL" id="JBFRYC010000003">
    <property type="protein sequence ID" value="MEX1661239.1"/>
    <property type="molecule type" value="Genomic_DNA"/>
</dbReference>
<reference evidence="2 3" key="1">
    <citation type="journal article" date="2011" name="Int. J. Syst. Evol. Microbiol.">
        <title>Zhongshania antarctica gen. nov., sp. nov. and Zhongshania guokunii sp. nov., gammaproteobacteria respectively isolated from coastal attached (fast) ice and surface seawater of the Antarctic.</title>
        <authorList>
            <person name="Li H.J."/>
            <person name="Zhang X.Y."/>
            <person name="Chen C.X."/>
            <person name="Zhang Y.J."/>
            <person name="Gao Z.M."/>
            <person name="Yu Y."/>
            <person name="Chen X.L."/>
            <person name="Chen B."/>
            <person name="Zhang Y.Z."/>
        </authorList>
    </citation>
    <scope>NUCLEOTIDE SEQUENCE [LARGE SCALE GENOMIC DNA]</scope>
    <source>
        <strain evidence="2 3">15-R06ZXC-3</strain>
    </source>
</reference>
<evidence type="ECO:0000313" key="3">
    <source>
        <dbReference type="Proteomes" id="UP001557465"/>
    </source>
</evidence>
<name>A0ABV3TK91_9RHOB</name>
<sequence length="334" mass="36449">MTEKATIKDIESRLRDDRADLASTLADLTGRIAPEYLSEQVSQLVHDYARPMAKKAEETVRANPLAFALAGAGLAWLVLSTRKGMEDTAEPAQPEKDPIMAQEGLSDAWLDEIDELRDTASERLQQLEIDAASNTDKAVDYASERARMVSEFASDLRASLHSGLNDLSEEARNRVVSAREAAYSARLRLQDRATEAGRSGKQMIKDHPLITAALGIAIGAAIVNAMPKPEVNRRAFGPRTRRLLDEAQEIFAEERARAKSLAASVGKEVKRTARSVADNATDEARKTARDISDQAKSAGQDLSARLAQELADEASKAIKEVGEHLRARARGITH</sequence>
<keyword evidence="3" id="KW-1185">Reference proteome</keyword>
<gene>
    <name evidence="2" type="ORF">AB4874_06190</name>
</gene>
<dbReference type="RefSeq" id="WP_368391327.1">
    <property type="nucleotide sequence ID" value="NZ_JBFRYC010000003.1"/>
</dbReference>
<evidence type="ECO:0008006" key="4">
    <source>
        <dbReference type="Google" id="ProtNLM"/>
    </source>
</evidence>
<feature type="compositionally biased region" description="Basic and acidic residues" evidence="1">
    <location>
        <begin position="282"/>
        <end position="293"/>
    </location>
</feature>
<comment type="caution">
    <text evidence="2">The sequence shown here is derived from an EMBL/GenBank/DDBJ whole genome shotgun (WGS) entry which is preliminary data.</text>
</comment>